<name>A0A8K0RHF2_9PLEO</name>
<organism evidence="2 3">
    <name type="scientific">Paraphoma chrysanthemicola</name>
    <dbReference type="NCBI Taxonomy" id="798071"/>
    <lineage>
        <taxon>Eukaryota</taxon>
        <taxon>Fungi</taxon>
        <taxon>Dikarya</taxon>
        <taxon>Ascomycota</taxon>
        <taxon>Pezizomycotina</taxon>
        <taxon>Dothideomycetes</taxon>
        <taxon>Pleosporomycetidae</taxon>
        <taxon>Pleosporales</taxon>
        <taxon>Pleosporineae</taxon>
        <taxon>Phaeosphaeriaceae</taxon>
        <taxon>Paraphoma</taxon>
    </lineage>
</organism>
<comment type="caution">
    <text evidence="2">The sequence shown here is derived from an EMBL/GenBank/DDBJ whole genome shotgun (WGS) entry which is preliminary data.</text>
</comment>
<proteinExistence type="predicted"/>
<evidence type="ECO:0000313" key="3">
    <source>
        <dbReference type="Proteomes" id="UP000813461"/>
    </source>
</evidence>
<feature type="compositionally biased region" description="Polar residues" evidence="1">
    <location>
        <begin position="26"/>
        <end position="45"/>
    </location>
</feature>
<keyword evidence="3" id="KW-1185">Reference proteome</keyword>
<reference evidence="2" key="1">
    <citation type="journal article" date="2021" name="Nat. Commun.">
        <title>Genetic determinants of endophytism in the Arabidopsis root mycobiome.</title>
        <authorList>
            <person name="Mesny F."/>
            <person name="Miyauchi S."/>
            <person name="Thiergart T."/>
            <person name="Pickel B."/>
            <person name="Atanasova L."/>
            <person name="Karlsson M."/>
            <person name="Huettel B."/>
            <person name="Barry K.W."/>
            <person name="Haridas S."/>
            <person name="Chen C."/>
            <person name="Bauer D."/>
            <person name="Andreopoulos W."/>
            <person name="Pangilinan J."/>
            <person name="LaButti K."/>
            <person name="Riley R."/>
            <person name="Lipzen A."/>
            <person name="Clum A."/>
            <person name="Drula E."/>
            <person name="Henrissat B."/>
            <person name="Kohler A."/>
            <person name="Grigoriev I.V."/>
            <person name="Martin F.M."/>
            <person name="Hacquard S."/>
        </authorList>
    </citation>
    <scope>NUCLEOTIDE SEQUENCE</scope>
    <source>
        <strain evidence="2">MPI-SDFR-AT-0120</strain>
    </source>
</reference>
<dbReference type="OrthoDB" id="3780599at2759"/>
<feature type="region of interest" description="Disordered" evidence="1">
    <location>
        <begin position="1"/>
        <end position="75"/>
    </location>
</feature>
<dbReference type="AlphaFoldDB" id="A0A8K0RHF2"/>
<gene>
    <name evidence="2" type="ORF">FB567DRAFT_609816</name>
</gene>
<evidence type="ECO:0000313" key="2">
    <source>
        <dbReference type="EMBL" id="KAH7093356.1"/>
    </source>
</evidence>
<sequence length="337" mass="38133">MSWTGFGHRGGRGGFGSDRHRGQQDLDGQSNQASQVQDPTDQPGSVTPRPSDYNNSLTSRSPRPPPPTSSIVGRANVEPRCQFSVINQKNLAYHPDDLLNGIPEHQKSVADFNWNSPHQFPYRNIPSALLTAMTEPKSRTHGDPGPNWRALLSYYSSPHATEGLMNLQDLYLYVTRVGIPNAVIDNRRLLLHFYLNKPRAPVAIKLRYDRWPGAYEPQQEVYIPPTSAPQASPRNNVPVHSIFREYPTPSGASFAQWLHNPMNVPPGTVLPVQMQHRGSVLDGYINEDEIAVRQIAGQALMDRIVRVLKLYWWLWMANRWLVGYQDRGWAGMEREVL</sequence>
<dbReference type="Proteomes" id="UP000813461">
    <property type="component" value="Unassembled WGS sequence"/>
</dbReference>
<accession>A0A8K0RHF2</accession>
<protein>
    <submittedName>
        <fullName evidence="2">Uncharacterized protein</fullName>
    </submittedName>
</protein>
<dbReference type="EMBL" id="JAGMVJ010000002">
    <property type="protein sequence ID" value="KAH7093356.1"/>
    <property type="molecule type" value="Genomic_DNA"/>
</dbReference>
<evidence type="ECO:0000256" key="1">
    <source>
        <dbReference type="SAM" id="MobiDB-lite"/>
    </source>
</evidence>